<gene>
    <name evidence="6" type="ORF">MUK42_24435</name>
</gene>
<sequence>MECNQPLAPRKSSSFSAGRDEKRREIDRNLSLGTVKVEQGHERKQRRNEETIQEEEEEEPEANLITVSGDIDNFLAVLLAVGDGRDGRHEPPEIPESTIEKFVVLVEEEIAMYETGDEKWSSGGAEPSLLDAIDRVSKLTTGLRKISSEPKYQQAVNRSGTVLHQAMCFLEDEFHSLLQDARTKQEAVSSSSSKTKPQPSFSRLYDFDRHVPPSSEPSSCKPSPAYTPEAVERLHRIADAMISAGYDAECCQVFAVARRNAFEAGLLSLGFEKVSIEDVLKMAWESLETEIATWIKAFRHTITASISAERELCEAVFAGHRAISDRLFRTLAHCAIIQLLTFAEAVTMTKRSAEKLFKVLDIYEAMRDVMPTVDALLPDEGEQEESSILVDPKTEISSVRFRLGEAAVAIFCELESSIKADNSKTPVPGGGVHPLTRYVTNYLKYACEYKNTLDQVFKEHRHSEKPSSTHDNRGNNGGNGNYNPFAAQLGGAMDLLHSNLESKSKLYRDLALSNIFLMNNGRYVAKKVKGSPEIHQLLGETWYRKRSSDLRQYHKNYQRETWSKLLACLRDDGLQVKGSVAKPLLKERFKSFNAMFEDIHKAQSSWVVSDEQLQSELRVSVSAVVVPAYRSFLGRFSQYLDPGRQTEKYIKFGAEDLENLIDELFDGNPSSMASKRRT</sequence>
<dbReference type="InterPro" id="IPR016159">
    <property type="entry name" value="Cullin_repeat-like_dom_sf"/>
</dbReference>
<evidence type="ECO:0000313" key="6">
    <source>
        <dbReference type="EMBL" id="URE09440.1"/>
    </source>
</evidence>
<reference evidence="6" key="1">
    <citation type="submission" date="2022-05" db="EMBL/GenBank/DDBJ databases">
        <title>The Musa troglodytarum L. genome provides insights into the mechanism of non-climacteric behaviour and enrichment of carotenoids.</title>
        <authorList>
            <person name="Wang J."/>
        </authorList>
    </citation>
    <scope>NUCLEOTIDE SEQUENCE</scope>
    <source>
        <tissue evidence="6">Leaf</tissue>
    </source>
</reference>
<keyword evidence="3" id="KW-0653">Protein transport</keyword>
<feature type="compositionally biased region" description="Basic and acidic residues" evidence="4">
    <location>
        <begin position="18"/>
        <end position="28"/>
    </location>
</feature>
<feature type="region of interest" description="Disordered" evidence="4">
    <location>
        <begin position="1"/>
        <end position="62"/>
    </location>
</feature>
<dbReference type="PANTHER" id="PTHR12542">
    <property type="entry name" value="EXOCYST COMPLEX PROTEIN EXO70"/>
    <property type="match status" value="1"/>
</dbReference>
<keyword evidence="3" id="KW-0268">Exocytosis</keyword>
<dbReference type="OrthoDB" id="1922221at2759"/>
<dbReference type="GO" id="GO:0006887">
    <property type="term" value="P:exocytosis"/>
    <property type="evidence" value="ECO:0007669"/>
    <property type="project" value="UniProtKB-KW"/>
</dbReference>
<dbReference type="GO" id="GO:0000145">
    <property type="term" value="C:exocyst"/>
    <property type="evidence" value="ECO:0007669"/>
    <property type="project" value="InterPro"/>
</dbReference>
<dbReference type="EMBL" id="CP097508">
    <property type="protein sequence ID" value="URE09440.1"/>
    <property type="molecule type" value="Genomic_DNA"/>
</dbReference>
<dbReference type="PANTHER" id="PTHR12542:SF127">
    <property type="entry name" value="EXOCYST COMPLEX COMPONENT EXO70C1"/>
    <property type="match status" value="1"/>
</dbReference>
<dbReference type="InterPro" id="IPR004140">
    <property type="entry name" value="Exo70"/>
</dbReference>
<dbReference type="Pfam" id="PF03081">
    <property type="entry name" value="Exo70_C"/>
    <property type="match status" value="1"/>
</dbReference>
<comment type="similarity">
    <text evidence="1 3">Belongs to the EXO70 family.</text>
</comment>
<evidence type="ECO:0000313" key="7">
    <source>
        <dbReference type="Proteomes" id="UP001055439"/>
    </source>
</evidence>
<feature type="compositionally biased region" description="Basic and acidic residues" evidence="4">
    <location>
        <begin position="459"/>
        <end position="473"/>
    </location>
</feature>
<feature type="compositionally biased region" description="Low complexity" evidence="4">
    <location>
        <begin position="189"/>
        <end position="202"/>
    </location>
</feature>
<dbReference type="SUPFAM" id="SSF74788">
    <property type="entry name" value="Cullin repeat-like"/>
    <property type="match status" value="1"/>
</dbReference>
<keyword evidence="7" id="KW-1185">Reference proteome</keyword>
<name>A0A9E7KB25_9LILI</name>
<dbReference type="GO" id="GO:0005546">
    <property type="term" value="F:phosphatidylinositol-4,5-bisphosphate binding"/>
    <property type="evidence" value="ECO:0007669"/>
    <property type="project" value="InterPro"/>
</dbReference>
<organism evidence="6 7">
    <name type="scientific">Musa troglodytarum</name>
    <name type="common">fe'i banana</name>
    <dbReference type="NCBI Taxonomy" id="320322"/>
    <lineage>
        <taxon>Eukaryota</taxon>
        <taxon>Viridiplantae</taxon>
        <taxon>Streptophyta</taxon>
        <taxon>Embryophyta</taxon>
        <taxon>Tracheophyta</taxon>
        <taxon>Spermatophyta</taxon>
        <taxon>Magnoliopsida</taxon>
        <taxon>Liliopsida</taxon>
        <taxon>Zingiberales</taxon>
        <taxon>Musaceae</taxon>
        <taxon>Musa</taxon>
    </lineage>
</organism>
<dbReference type="Gene3D" id="1.20.1280.170">
    <property type="entry name" value="Exocyst complex component Exo70"/>
    <property type="match status" value="1"/>
</dbReference>
<dbReference type="AlphaFoldDB" id="A0A9E7KB25"/>
<proteinExistence type="inferred from homology"/>
<feature type="compositionally biased region" description="Low complexity" evidence="4">
    <location>
        <begin position="212"/>
        <end position="224"/>
    </location>
</feature>
<feature type="region of interest" description="Disordered" evidence="4">
    <location>
        <begin position="459"/>
        <end position="480"/>
    </location>
</feature>
<evidence type="ECO:0000256" key="4">
    <source>
        <dbReference type="SAM" id="MobiDB-lite"/>
    </source>
</evidence>
<dbReference type="Pfam" id="PF20669">
    <property type="entry name" value="Exo70_N"/>
    <property type="match status" value="1"/>
</dbReference>
<keyword evidence="2 3" id="KW-0813">Transport</keyword>
<feature type="domain" description="Exocyst complex subunit Exo70 C-terminal" evidence="5">
    <location>
        <begin position="293"/>
        <end position="663"/>
    </location>
</feature>
<dbReference type="InterPro" id="IPR046364">
    <property type="entry name" value="Exo70_C"/>
</dbReference>
<evidence type="ECO:0000256" key="1">
    <source>
        <dbReference type="ARBA" id="ARBA00006756"/>
    </source>
</evidence>
<feature type="region of interest" description="Disordered" evidence="4">
    <location>
        <begin position="185"/>
        <end position="225"/>
    </location>
</feature>
<dbReference type="Proteomes" id="UP001055439">
    <property type="component" value="Chromosome 6"/>
</dbReference>
<accession>A0A9E7KB25</accession>
<evidence type="ECO:0000259" key="5">
    <source>
        <dbReference type="Pfam" id="PF03081"/>
    </source>
</evidence>
<feature type="compositionally biased region" description="Acidic residues" evidence="4">
    <location>
        <begin position="51"/>
        <end position="61"/>
    </location>
</feature>
<comment type="function">
    <text evidence="3">Component of the exocyst complex.</text>
</comment>
<feature type="compositionally biased region" description="Basic and acidic residues" evidence="4">
    <location>
        <begin position="38"/>
        <end position="50"/>
    </location>
</feature>
<evidence type="ECO:0000256" key="3">
    <source>
        <dbReference type="RuleBase" id="RU365026"/>
    </source>
</evidence>
<evidence type="ECO:0000256" key="2">
    <source>
        <dbReference type="ARBA" id="ARBA00022448"/>
    </source>
</evidence>
<protein>
    <recommendedName>
        <fullName evidence="3">Exocyst subunit Exo70 family protein</fullName>
    </recommendedName>
</protein>
<dbReference type="GO" id="GO:0015031">
    <property type="term" value="P:protein transport"/>
    <property type="evidence" value="ECO:0007669"/>
    <property type="project" value="UniProtKB-KW"/>
</dbReference>